<accession>A8NJC6</accession>
<dbReference type="Proteomes" id="UP000001861">
    <property type="component" value="Unassembled WGS sequence"/>
</dbReference>
<dbReference type="OMA" id="IGTACKP"/>
<name>A8NJC6_COPC7</name>
<sequence>MGFLSKLKSKVKEHVGSSSSDQGPSGYYDHHNQYGTDSSLPPAWTPAPEVSHKWGKWNEAPDDEYQAGEDFCLEYPPNPPRLLPSAAVDYISSVGCKAWSIEQPETARFSGTISNPGDFKGSLGVVKISTNENCKDTTLLSTLPIMAGLYDVQGKSGVYYEVLIKQMDGVVVVGTSCRPYPAWRLPGWNRLSAGLHLDDLRKFFEDPDGGRDYVTPDLVSQVRPGDTIGCGYEFSTGGLFFTYNGIRLSNAFTGIYLPRHEHDVFAAVGVEGRAELEVNFGGDMFRWKEGNEWAWRVEGHVGKIVGSSREYDAELPAYSL</sequence>
<dbReference type="GeneID" id="6010699"/>
<dbReference type="PANTHER" id="PTHR12864">
    <property type="entry name" value="RAN BINDING PROTEIN 9-RELATED"/>
    <property type="match status" value="1"/>
</dbReference>
<proteinExistence type="predicted"/>
<dbReference type="InterPro" id="IPR050618">
    <property type="entry name" value="Ubq-SigPath_Reg"/>
</dbReference>
<feature type="domain" description="B30.2/SPRY" evidence="2">
    <location>
        <begin position="86"/>
        <end position="285"/>
    </location>
</feature>
<keyword evidence="4" id="KW-1185">Reference proteome</keyword>
<dbReference type="EMBL" id="AACS02000010">
    <property type="protein sequence ID" value="EAU87597.1"/>
    <property type="molecule type" value="Genomic_DNA"/>
</dbReference>
<dbReference type="InterPro" id="IPR003877">
    <property type="entry name" value="SPRY_dom"/>
</dbReference>
<dbReference type="VEuPathDB" id="FungiDB:CC1G_09694"/>
<evidence type="ECO:0000313" key="3">
    <source>
        <dbReference type="EMBL" id="EAU87597.1"/>
    </source>
</evidence>
<organism evidence="3 4">
    <name type="scientific">Coprinopsis cinerea (strain Okayama-7 / 130 / ATCC MYA-4618 / FGSC 9003)</name>
    <name type="common">Inky cap fungus</name>
    <name type="synonym">Hormographiella aspergillata</name>
    <dbReference type="NCBI Taxonomy" id="240176"/>
    <lineage>
        <taxon>Eukaryota</taxon>
        <taxon>Fungi</taxon>
        <taxon>Dikarya</taxon>
        <taxon>Basidiomycota</taxon>
        <taxon>Agaricomycotina</taxon>
        <taxon>Agaricomycetes</taxon>
        <taxon>Agaricomycetidae</taxon>
        <taxon>Agaricales</taxon>
        <taxon>Agaricineae</taxon>
        <taxon>Psathyrellaceae</taxon>
        <taxon>Coprinopsis</taxon>
    </lineage>
</organism>
<comment type="caution">
    <text evidence="3">The sequence shown here is derived from an EMBL/GenBank/DDBJ whole genome shotgun (WGS) entry which is preliminary data.</text>
</comment>
<evidence type="ECO:0000259" key="2">
    <source>
        <dbReference type="PROSITE" id="PS50188"/>
    </source>
</evidence>
<dbReference type="RefSeq" id="XP_001834194.1">
    <property type="nucleotide sequence ID" value="XM_001834142.1"/>
</dbReference>
<dbReference type="Pfam" id="PF00622">
    <property type="entry name" value="SPRY"/>
    <property type="match status" value="1"/>
</dbReference>
<evidence type="ECO:0000256" key="1">
    <source>
        <dbReference type="SAM" id="MobiDB-lite"/>
    </source>
</evidence>
<dbReference type="SUPFAM" id="SSF49899">
    <property type="entry name" value="Concanavalin A-like lectins/glucanases"/>
    <property type="match status" value="1"/>
</dbReference>
<evidence type="ECO:0000313" key="4">
    <source>
        <dbReference type="Proteomes" id="UP000001861"/>
    </source>
</evidence>
<dbReference type="eggNOG" id="KOG1477">
    <property type="taxonomic scope" value="Eukaryota"/>
</dbReference>
<feature type="region of interest" description="Disordered" evidence="1">
    <location>
        <begin position="1"/>
        <end position="47"/>
    </location>
</feature>
<dbReference type="AlphaFoldDB" id="A8NJC6"/>
<protein>
    <submittedName>
        <fullName evidence="3">Endosome protein</fullName>
    </submittedName>
</protein>
<dbReference type="Gene3D" id="2.60.120.920">
    <property type="match status" value="1"/>
</dbReference>
<dbReference type="KEGG" id="cci:CC1G_09694"/>
<reference evidence="3 4" key="1">
    <citation type="journal article" date="2010" name="Proc. Natl. Acad. Sci. U.S.A.">
        <title>Insights into evolution of multicellular fungi from the assembled chromosomes of the mushroom Coprinopsis cinerea (Coprinus cinereus).</title>
        <authorList>
            <person name="Stajich J.E."/>
            <person name="Wilke S.K."/>
            <person name="Ahren D."/>
            <person name="Au C.H."/>
            <person name="Birren B.W."/>
            <person name="Borodovsky M."/>
            <person name="Burns C."/>
            <person name="Canback B."/>
            <person name="Casselton L.A."/>
            <person name="Cheng C.K."/>
            <person name="Deng J."/>
            <person name="Dietrich F.S."/>
            <person name="Fargo D.C."/>
            <person name="Farman M.L."/>
            <person name="Gathman A.C."/>
            <person name="Goldberg J."/>
            <person name="Guigo R."/>
            <person name="Hoegger P.J."/>
            <person name="Hooker J.B."/>
            <person name="Huggins A."/>
            <person name="James T.Y."/>
            <person name="Kamada T."/>
            <person name="Kilaru S."/>
            <person name="Kodira C."/>
            <person name="Kues U."/>
            <person name="Kupfer D."/>
            <person name="Kwan H.S."/>
            <person name="Lomsadze A."/>
            <person name="Li W."/>
            <person name="Lilly W.W."/>
            <person name="Ma L.J."/>
            <person name="Mackey A.J."/>
            <person name="Manning G."/>
            <person name="Martin F."/>
            <person name="Muraguchi H."/>
            <person name="Natvig D.O."/>
            <person name="Palmerini H."/>
            <person name="Ramesh M.A."/>
            <person name="Rehmeyer C.J."/>
            <person name="Roe B.A."/>
            <person name="Shenoy N."/>
            <person name="Stanke M."/>
            <person name="Ter-Hovhannisyan V."/>
            <person name="Tunlid A."/>
            <person name="Velagapudi R."/>
            <person name="Vision T.J."/>
            <person name="Zeng Q."/>
            <person name="Zolan M.E."/>
            <person name="Pukkila P.J."/>
        </authorList>
    </citation>
    <scope>NUCLEOTIDE SEQUENCE [LARGE SCALE GENOMIC DNA]</scope>
    <source>
        <strain evidence="4">Okayama-7 / 130 / ATCC MYA-4618 / FGSC 9003</strain>
    </source>
</reference>
<dbReference type="InParanoid" id="A8NJC6"/>
<dbReference type="InterPro" id="IPR043136">
    <property type="entry name" value="B30.2/SPRY_sf"/>
</dbReference>
<dbReference type="OrthoDB" id="258495at2759"/>
<dbReference type="InterPro" id="IPR001870">
    <property type="entry name" value="B30.2/SPRY"/>
</dbReference>
<dbReference type="SMART" id="SM00449">
    <property type="entry name" value="SPRY"/>
    <property type="match status" value="1"/>
</dbReference>
<dbReference type="InterPro" id="IPR013320">
    <property type="entry name" value="ConA-like_dom_sf"/>
</dbReference>
<dbReference type="STRING" id="240176.A8NJC6"/>
<dbReference type="PROSITE" id="PS50188">
    <property type="entry name" value="B302_SPRY"/>
    <property type="match status" value="1"/>
</dbReference>
<gene>
    <name evidence="3" type="ORF">CC1G_09694</name>
</gene>